<evidence type="ECO:0000313" key="4">
    <source>
        <dbReference type="Proteomes" id="UP001293593"/>
    </source>
</evidence>
<gene>
    <name evidence="3" type="ORF">QN277_018633</name>
</gene>
<dbReference type="PANTHER" id="PTHR33143">
    <property type="entry name" value="F16F4.1 PROTEIN-RELATED"/>
    <property type="match status" value="1"/>
</dbReference>
<dbReference type="PANTHER" id="PTHR33143:SF60">
    <property type="entry name" value="VQ DOMAIN-CONTAINING PROTEIN"/>
    <property type="match status" value="1"/>
</dbReference>
<dbReference type="InterPro" id="IPR008889">
    <property type="entry name" value="VQ"/>
</dbReference>
<organism evidence="3 4">
    <name type="scientific">Acacia crassicarpa</name>
    <name type="common">northern wattle</name>
    <dbReference type="NCBI Taxonomy" id="499986"/>
    <lineage>
        <taxon>Eukaryota</taxon>
        <taxon>Viridiplantae</taxon>
        <taxon>Streptophyta</taxon>
        <taxon>Embryophyta</taxon>
        <taxon>Tracheophyta</taxon>
        <taxon>Spermatophyta</taxon>
        <taxon>Magnoliopsida</taxon>
        <taxon>eudicotyledons</taxon>
        <taxon>Gunneridae</taxon>
        <taxon>Pentapetalae</taxon>
        <taxon>rosids</taxon>
        <taxon>fabids</taxon>
        <taxon>Fabales</taxon>
        <taxon>Fabaceae</taxon>
        <taxon>Caesalpinioideae</taxon>
        <taxon>mimosoid clade</taxon>
        <taxon>Acacieae</taxon>
        <taxon>Acacia</taxon>
    </lineage>
</organism>
<dbReference type="GO" id="GO:0005634">
    <property type="term" value="C:nucleus"/>
    <property type="evidence" value="ECO:0007669"/>
    <property type="project" value="TreeGrafter"/>
</dbReference>
<evidence type="ECO:0000259" key="2">
    <source>
        <dbReference type="Pfam" id="PF05678"/>
    </source>
</evidence>
<reference evidence="3" key="1">
    <citation type="submission" date="2023-10" db="EMBL/GenBank/DDBJ databases">
        <title>Chromosome-level genome of the transformable northern wattle, Acacia crassicarpa.</title>
        <authorList>
            <person name="Massaro I."/>
            <person name="Sinha N.R."/>
            <person name="Poethig S."/>
            <person name="Leichty A.R."/>
        </authorList>
    </citation>
    <scope>NUCLEOTIDE SEQUENCE</scope>
    <source>
        <strain evidence="3">Acra3RX</strain>
        <tissue evidence="3">Leaf</tissue>
    </source>
</reference>
<feature type="region of interest" description="Disordered" evidence="1">
    <location>
        <begin position="65"/>
        <end position="84"/>
    </location>
</feature>
<evidence type="ECO:0000256" key="1">
    <source>
        <dbReference type="SAM" id="MobiDB-lite"/>
    </source>
</evidence>
<accession>A0AAE1JQZ5</accession>
<protein>
    <recommendedName>
        <fullName evidence="2">VQ domain-containing protein</fullName>
    </recommendedName>
</protein>
<sequence length="252" mass="29102">MGSKRVIKVQASSRISKKDHPCKLHQKQEQRQHLHHLQEFDDLINDLKPKVYITDSSSFKQLVQDLTGNNNNNNGSPNSSSTFEVHDDDVQLLHQNHHQVPLMSSVEPLVSTEAPASTTTSLSEEFFSHNNNSNNNYMNYTPDELMVMMYKEDEEDNNLDGFICRSNNNNYNNNQMVVEISEGNDSVFEDILASDFEQINYLESLLFDDDDHHHHHQVFVEQPLITDDPFYSQMFQQPEISVYDYGFSGLIN</sequence>
<feature type="compositionally biased region" description="Low complexity" evidence="1">
    <location>
        <begin position="68"/>
        <end position="81"/>
    </location>
</feature>
<comment type="caution">
    <text evidence="3">The sequence shown here is derived from an EMBL/GenBank/DDBJ whole genome shotgun (WGS) entry which is preliminary data.</text>
</comment>
<name>A0AAE1JQZ5_9FABA</name>
<dbReference type="InterPro" id="IPR039607">
    <property type="entry name" value="VQ_8/17/18/20/21/25"/>
</dbReference>
<evidence type="ECO:0000313" key="3">
    <source>
        <dbReference type="EMBL" id="KAK4275577.1"/>
    </source>
</evidence>
<dbReference type="EMBL" id="JAWXYG010000004">
    <property type="protein sequence ID" value="KAK4275577.1"/>
    <property type="molecule type" value="Genomic_DNA"/>
</dbReference>
<dbReference type="AlphaFoldDB" id="A0AAE1JQZ5"/>
<proteinExistence type="predicted"/>
<dbReference type="Pfam" id="PF05678">
    <property type="entry name" value="VQ"/>
    <property type="match status" value="1"/>
</dbReference>
<keyword evidence="4" id="KW-1185">Reference proteome</keyword>
<dbReference type="Proteomes" id="UP001293593">
    <property type="component" value="Unassembled WGS sequence"/>
</dbReference>
<feature type="domain" description="VQ" evidence="2">
    <location>
        <begin position="49"/>
        <end position="69"/>
    </location>
</feature>